<reference evidence="1" key="1">
    <citation type="submission" date="2016-07" db="EMBL/GenBank/DDBJ databases">
        <authorList>
            <person name="Bretaudeau A."/>
        </authorList>
    </citation>
    <scope>NUCLEOTIDE SEQUENCE</scope>
    <source>
        <strain evidence="1">Rice</strain>
        <tissue evidence="1">Whole body</tissue>
    </source>
</reference>
<name>A0A2H1W241_SPOFR</name>
<protein>
    <submittedName>
        <fullName evidence="1">SFRICE_017878</fullName>
    </submittedName>
</protein>
<accession>A0A2H1W241</accession>
<organism evidence="1">
    <name type="scientific">Spodoptera frugiperda</name>
    <name type="common">Fall armyworm</name>
    <dbReference type="NCBI Taxonomy" id="7108"/>
    <lineage>
        <taxon>Eukaryota</taxon>
        <taxon>Metazoa</taxon>
        <taxon>Ecdysozoa</taxon>
        <taxon>Arthropoda</taxon>
        <taxon>Hexapoda</taxon>
        <taxon>Insecta</taxon>
        <taxon>Pterygota</taxon>
        <taxon>Neoptera</taxon>
        <taxon>Endopterygota</taxon>
        <taxon>Lepidoptera</taxon>
        <taxon>Glossata</taxon>
        <taxon>Ditrysia</taxon>
        <taxon>Noctuoidea</taxon>
        <taxon>Noctuidae</taxon>
        <taxon>Amphipyrinae</taxon>
        <taxon>Spodoptera</taxon>
    </lineage>
</organism>
<sequence>MYANYLRLKFNNIFLKRVVRLRSGSRTCFVCVSIACLILNSVFPAVASVPYSGSVCLSHNFMTYTEMFRFDSLSSRDLTWLQKACRMCYVSTYVRDRNCGSVFEYVMVHHMATAVPLHPRHFIKTLTSFKEHVKLYVSWLPFKQSCTL</sequence>
<proteinExistence type="predicted"/>
<dbReference type="AlphaFoldDB" id="A0A2H1W241"/>
<gene>
    <name evidence="1" type="ORF">SFRICE_017878</name>
</gene>
<evidence type="ECO:0000313" key="1">
    <source>
        <dbReference type="EMBL" id="SOQ46584.1"/>
    </source>
</evidence>
<dbReference type="EMBL" id="ODYU01005593">
    <property type="protein sequence ID" value="SOQ46584.1"/>
    <property type="molecule type" value="Genomic_DNA"/>
</dbReference>